<comment type="caution">
    <text evidence="3">The sequence shown here is derived from an EMBL/GenBank/DDBJ whole genome shotgun (WGS) entry which is preliminary data.</text>
</comment>
<dbReference type="PANTHER" id="PTHR35342:SF5">
    <property type="entry name" value="TRICARBOXYLIC TRANSPORT PROTEIN"/>
    <property type="match status" value="1"/>
</dbReference>
<feature type="transmembrane region" description="Helical" evidence="1">
    <location>
        <begin position="394"/>
        <end position="427"/>
    </location>
</feature>
<feature type="transmembrane region" description="Helical" evidence="1">
    <location>
        <begin position="52"/>
        <end position="74"/>
    </location>
</feature>
<keyword evidence="1" id="KW-0812">Transmembrane</keyword>
<gene>
    <name evidence="3" type="ORF">DRJ04_07325</name>
</gene>
<evidence type="ECO:0000256" key="1">
    <source>
        <dbReference type="SAM" id="Phobius"/>
    </source>
</evidence>
<accession>A0A662D7P8</accession>
<feature type="transmembrane region" description="Helical" evidence="1">
    <location>
        <begin position="20"/>
        <end position="40"/>
    </location>
</feature>
<feature type="transmembrane region" description="Helical" evidence="1">
    <location>
        <begin position="462"/>
        <end position="483"/>
    </location>
</feature>
<evidence type="ECO:0000259" key="2">
    <source>
        <dbReference type="Pfam" id="PF01970"/>
    </source>
</evidence>
<sequence>MLEGLRMFGEAIVMFMKPKIIFDVFWATQLGIIVGMLPGLTATMGVALMTTLTFKMASSNAILILICMYIGAIYGGSRSAILLNIPGTPANAATAVDGYPLARQGKAGQAIGIATTGSFLGSIIGMILLAFFTPLIGNFALKFQSYEYFWLAIFGIVISGNLTAPKDPLKGWISGFLGLFVAMIGMEGIHAYIRFSFGSVKMSGGIALIPAMVGAFGFAEIIMVMKYTKLEVIKAKVGRVIPRLSDIKRYWVTIIRSGIIGTFIGAVPGVGEDIAAWVSYDFARNSSKEKEKFGKGSVEGLIAAETGNNACVAGAMIPVLSLAIPGSAPAAVLLAAMFIHGVRPGPLIMMEFPEFVFQVVAMVMLATFAMFVLGLSLVKVLVRILLIPRQKLMPVVFVLCVIGSYAIQGRYFDVGVMIFFGILGYLMREMEYPVAPMVLGIILGNILDKNLRRALILSNGSLIPFFTRPISLVIFILTVITICSKMKWFRFLMGKFKQLMAKA</sequence>
<dbReference type="InterPro" id="IPR002823">
    <property type="entry name" value="DUF112_TM"/>
</dbReference>
<dbReference type="AlphaFoldDB" id="A0A662D7P8"/>
<feature type="transmembrane region" description="Helical" evidence="1">
    <location>
        <begin position="171"/>
        <end position="193"/>
    </location>
</feature>
<reference evidence="3 4" key="1">
    <citation type="submission" date="2018-06" db="EMBL/GenBank/DDBJ databases">
        <title>Extensive metabolic versatility and redundancy in microbially diverse, dynamic hydrothermal sediments.</title>
        <authorList>
            <person name="Dombrowski N."/>
            <person name="Teske A."/>
            <person name="Baker B.J."/>
        </authorList>
    </citation>
    <scope>NUCLEOTIDE SEQUENCE [LARGE SCALE GENOMIC DNA]</scope>
    <source>
        <strain evidence="3">B3_G15</strain>
    </source>
</reference>
<feature type="transmembrane region" description="Helical" evidence="1">
    <location>
        <begin position="205"/>
        <end position="225"/>
    </location>
</feature>
<organism evidence="3 4">
    <name type="scientific">Aerophobetes bacterium</name>
    <dbReference type="NCBI Taxonomy" id="2030807"/>
    <lineage>
        <taxon>Bacteria</taxon>
        <taxon>Candidatus Aerophobota</taxon>
    </lineage>
</organism>
<proteinExistence type="predicted"/>
<feature type="domain" description="DUF112" evidence="2">
    <location>
        <begin position="24"/>
        <end position="439"/>
    </location>
</feature>
<dbReference type="Proteomes" id="UP000280417">
    <property type="component" value="Unassembled WGS sequence"/>
</dbReference>
<dbReference type="Pfam" id="PF01970">
    <property type="entry name" value="TctA"/>
    <property type="match status" value="1"/>
</dbReference>
<dbReference type="PANTHER" id="PTHR35342">
    <property type="entry name" value="TRICARBOXYLIC TRANSPORT PROTEIN"/>
    <property type="match status" value="1"/>
</dbReference>
<feature type="transmembrane region" description="Helical" evidence="1">
    <location>
        <begin position="148"/>
        <end position="164"/>
    </location>
</feature>
<feature type="transmembrane region" description="Helical" evidence="1">
    <location>
        <begin position="319"/>
        <end position="339"/>
    </location>
</feature>
<dbReference type="EMBL" id="QMQA01000216">
    <property type="protein sequence ID" value="RLE11830.1"/>
    <property type="molecule type" value="Genomic_DNA"/>
</dbReference>
<evidence type="ECO:0000313" key="3">
    <source>
        <dbReference type="EMBL" id="RLE11830.1"/>
    </source>
</evidence>
<evidence type="ECO:0000313" key="4">
    <source>
        <dbReference type="Proteomes" id="UP000280417"/>
    </source>
</evidence>
<keyword evidence="1" id="KW-1133">Transmembrane helix</keyword>
<feature type="transmembrane region" description="Helical" evidence="1">
    <location>
        <begin position="110"/>
        <end position="136"/>
    </location>
</feature>
<keyword evidence="1" id="KW-0472">Membrane</keyword>
<name>A0A662D7P8_UNCAE</name>
<protein>
    <submittedName>
        <fullName evidence="3">Transporter</fullName>
    </submittedName>
</protein>
<feature type="transmembrane region" description="Helical" evidence="1">
    <location>
        <begin position="359"/>
        <end position="382"/>
    </location>
</feature>